<keyword evidence="5 6" id="KW-0694">RNA-binding</keyword>
<dbReference type="PANTHER" id="PTHR24031">
    <property type="entry name" value="RNA HELICASE"/>
    <property type="match status" value="1"/>
</dbReference>
<keyword evidence="3 6" id="KW-0347">Helicase</keyword>
<comment type="similarity">
    <text evidence="6">Belongs to the DEAD box helicase family.</text>
</comment>
<evidence type="ECO:0000259" key="8">
    <source>
        <dbReference type="PROSITE" id="PS51192"/>
    </source>
</evidence>
<dbReference type="PROSITE" id="PS51194">
    <property type="entry name" value="HELICASE_CTER"/>
    <property type="match status" value="1"/>
</dbReference>
<keyword evidence="2 6" id="KW-0378">Hydrolase</keyword>
<feature type="region of interest" description="Disordered" evidence="7">
    <location>
        <begin position="634"/>
        <end position="658"/>
    </location>
</feature>
<proteinExistence type="inferred from homology"/>
<dbReference type="AlphaFoldDB" id="A0AAD9PLJ2"/>
<comment type="domain">
    <text evidence="6">The Q motif is unique to and characteristic of the DEAD box family of RNA helicases and controls ATP binding and hydrolysis.</text>
</comment>
<dbReference type="EMBL" id="JALLKP010000002">
    <property type="protein sequence ID" value="KAK2196682.1"/>
    <property type="molecule type" value="Genomic_DNA"/>
</dbReference>
<dbReference type="CDD" id="cd18787">
    <property type="entry name" value="SF2_C_DEAD"/>
    <property type="match status" value="1"/>
</dbReference>
<protein>
    <recommendedName>
        <fullName evidence="6">ATP-dependent RNA helicase</fullName>
        <ecNumber evidence="6">3.6.4.13</ecNumber>
    </recommendedName>
</protein>
<dbReference type="KEGG" id="bdw:94336229"/>
<reference evidence="10" key="1">
    <citation type="journal article" date="2023" name="Nat. Microbiol.">
        <title>Babesia duncani multi-omics identifies virulence factors and drug targets.</title>
        <authorList>
            <person name="Singh P."/>
            <person name="Lonardi S."/>
            <person name="Liang Q."/>
            <person name="Vydyam P."/>
            <person name="Khabirova E."/>
            <person name="Fang T."/>
            <person name="Gihaz S."/>
            <person name="Thekkiniath J."/>
            <person name="Munshi M."/>
            <person name="Abel S."/>
            <person name="Ciampossin L."/>
            <person name="Batugedara G."/>
            <person name="Gupta M."/>
            <person name="Lu X.M."/>
            <person name="Lenz T."/>
            <person name="Chakravarty S."/>
            <person name="Cornillot E."/>
            <person name="Hu Y."/>
            <person name="Ma W."/>
            <person name="Gonzalez L.M."/>
            <person name="Sanchez S."/>
            <person name="Estrada K."/>
            <person name="Sanchez-Flores A."/>
            <person name="Montero E."/>
            <person name="Harb O.S."/>
            <person name="Le Roch K.G."/>
            <person name="Mamoun C.B."/>
        </authorList>
    </citation>
    <scope>NUCLEOTIDE SEQUENCE</scope>
    <source>
        <strain evidence="10">WA1</strain>
    </source>
</reference>
<feature type="domain" description="Helicase ATP-binding" evidence="8">
    <location>
        <begin position="84"/>
        <end position="295"/>
    </location>
</feature>
<sequence>MVPSKSLCRLRRIRSHYNRHGIANIKSLTFAHVIGSKENYDSDDDDEGHSGLPFKSLNLHAGILGWLRKKKITRMTRVQSMTIEPFLRGTKDVLVQSCTGSGKTLCFVIPMLQMFLNYIYDTKITSKHNILDVLDVFAVLLFPTRELAIQVGDLVLDASAHLVESPDTKPGKTHTFSFNKWTLYCSILIGGCSVENDVKHLKNAAKKKTKAIVIATPGRLNHMMNLLSQDVWVFANLKMLVLDEVDRLLELGYQDDIQGIVSRFSKQRKTGLFSATLGNEIIVFAKYLVSDSIVINADINNSQCRSDSGDWIYGIPDRLNNVYCIVDVREKLTLVISMLQDVKKNGATKCAIFFLTCDLVDYYAPLLKLMLGPCGFEVYKAHRKMVTKARKSAISKFKETNSNTFHVLVCTDLFSRGIDVPKIDWVIQFDPPQDPNFFIHRVGRVSRAGAFGNALLLLQPAEEAYIEFQRNRKVELQPLSHIPEAAINIPNFEETSVFNKSQLYSDFLASRSPDHNTVYDWKLTCRLLSFLRTRISQNRLVLESASKAFVSYTRAYSEHHLKCIFTKNLDYGAIAASMGVLRVPRVKEIMGKRFDNFANSDIDPESVAYLDQEKEKKRQMELEKAAAMRLQQTVVHAKPGTNPKQPKRSRSDKRKAKREADYSEWNEFAREEALVKKLKKGRIKLEKYTELLDQDDDWEAELNNFNSKAFKRMICGGRKK</sequence>
<evidence type="ECO:0000259" key="9">
    <source>
        <dbReference type="PROSITE" id="PS51194"/>
    </source>
</evidence>
<evidence type="ECO:0000256" key="1">
    <source>
        <dbReference type="ARBA" id="ARBA00022741"/>
    </source>
</evidence>
<dbReference type="Pfam" id="PF00270">
    <property type="entry name" value="DEAD"/>
    <property type="match status" value="1"/>
</dbReference>
<evidence type="ECO:0000256" key="6">
    <source>
        <dbReference type="RuleBase" id="RU365068"/>
    </source>
</evidence>
<evidence type="ECO:0000313" key="10">
    <source>
        <dbReference type="EMBL" id="KAK2196682.1"/>
    </source>
</evidence>
<evidence type="ECO:0000256" key="4">
    <source>
        <dbReference type="ARBA" id="ARBA00022840"/>
    </source>
</evidence>
<dbReference type="SUPFAM" id="SSF52540">
    <property type="entry name" value="P-loop containing nucleoside triphosphate hydrolases"/>
    <property type="match status" value="1"/>
</dbReference>
<name>A0AAD9PLJ2_9APIC</name>
<dbReference type="RefSeq" id="XP_067803524.1">
    <property type="nucleotide sequence ID" value="XM_067946960.1"/>
</dbReference>
<feature type="compositionally biased region" description="Basic residues" evidence="7">
    <location>
        <begin position="645"/>
        <end position="657"/>
    </location>
</feature>
<keyword evidence="11" id="KW-1185">Reference proteome</keyword>
<dbReference type="Proteomes" id="UP001214638">
    <property type="component" value="Unassembled WGS sequence"/>
</dbReference>
<evidence type="ECO:0000256" key="2">
    <source>
        <dbReference type="ARBA" id="ARBA00022801"/>
    </source>
</evidence>
<comment type="function">
    <text evidence="6">RNA helicase.</text>
</comment>
<dbReference type="InterPro" id="IPR001650">
    <property type="entry name" value="Helicase_C-like"/>
</dbReference>
<dbReference type="InterPro" id="IPR011545">
    <property type="entry name" value="DEAD/DEAH_box_helicase_dom"/>
</dbReference>
<dbReference type="InterPro" id="IPR027417">
    <property type="entry name" value="P-loop_NTPase"/>
</dbReference>
<dbReference type="InterPro" id="IPR025313">
    <property type="entry name" value="SPB4-like_CTE"/>
</dbReference>
<dbReference type="GO" id="GO:0003723">
    <property type="term" value="F:RNA binding"/>
    <property type="evidence" value="ECO:0007669"/>
    <property type="project" value="UniProtKB-UniRule"/>
</dbReference>
<dbReference type="GeneID" id="94336229"/>
<keyword evidence="1 6" id="KW-0547">Nucleotide-binding</keyword>
<dbReference type="GO" id="GO:0016787">
    <property type="term" value="F:hydrolase activity"/>
    <property type="evidence" value="ECO:0007669"/>
    <property type="project" value="UniProtKB-KW"/>
</dbReference>
<dbReference type="GO" id="GO:0003724">
    <property type="term" value="F:RNA helicase activity"/>
    <property type="evidence" value="ECO:0007669"/>
    <property type="project" value="UniProtKB-EC"/>
</dbReference>
<comment type="catalytic activity">
    <reaction evidence="6">
        <text>ATP + H2O = ADP + phosphate + H(+)</text>
        <dbReference type="Rhea" id="RHEA:13065"/>
        <dbReference type="ChEBI" id="CHEBI:15377"/>
        <dbReference type="ChEBI" id="CHEBI:15378"/>
        <dbReference type="ChEBI" id="CHEBI:30616"/>
        <dbReference type="ChEBI" id="CHEBI:43474"/>
        <dbReference type="ChEBI" id="CHEBI:456216"/>
        <dbReference type="EC" id="3.6.4.13"/>
    </reaction>
</comment>
<gene>
    <name evidence="10" type="ORF">BdWA1_001931</name>
</gene>
<accession>A0AAD9PLJ2</accession>
<dbReference type="SMART" id="SM00487">
    <property type="entry name" value="DEXDc"/>
    <property type="match status" value="1"/>
</dbReference>
<dbReference type="EC" id="3.6.4.13" evidence="6"/>
<dbReference type="SMART" id="SM00490">
    <property type="entry name" value="HELICc"/>
    <property type="match status" value="1"/>
</dbReference>
<evidence type="ECO:0000256" key="5">
    <source>
        <dbReference type="ARBA" id="ARBA00022884"/>
    </source>
</evidence>
<comment type="caution">
    <text evidence="10">The sequence shown here is derived from an EMBL/GenBank/DDBJ whole genome shotgun (WGS) entry which is preliminary data.</text>
</comment>
<dbReference type="Gene3D" id="3.40.50.300">
    <property type="entry name" value="P-loop containing nucleotide triphosphate hydrolases"/>
    <property type="match status" value="2"/>
</dbReference>
<keyword evidence="4 6" id="KW-0067">ATP-binding</keyword>
<evidence type="ECO:0000313" key="11">
    <source>
        <dbReference type="Proteomes" id="UP001214638"/>
    </source>
</evidence>
<dbReference type="InterPro" id="IPR014001">
    <property type="entry name" value="Helicase_ATP-bd"/>
</dbReference>
<dbReference type="SMART" id="SM01178">
    <property type="entry name" value="DUF4217"/>
    <property type="match status" value="1"/>
</dbReference>
<organism evidence="10 11">
    <name type="scientific">Babesia duncani</name>
    <dbReference type="NCBI Taxonomy" id="323732"/>
    <lineage>
        <taxon>Eukaryota</taxon>
        <taxon>Sar</taxon>
        <taxon>Alveolata</taxon>
        <taxon>Apicomplexa</taxon>
        <taxon>Aconoidasida</taxon>
        <taxon>Piroplasmida</taxon>
        <taxon>Babesiidae</taxon>
        <taxon>Babesia</taxon>
    </lineage>
</organism>
<dbReference type="Pfam" id="PF00271">
    <property type="entry name" value="Helicase_C"/>
    <property type="match status" value="1"/>
</dbReference>
<dbReference type="GO" id="GO:0005524">
    <property type="term" value="F:ATP binding"/>
    <property type="evidence" value="ECO:0007669"/>
    <property type="project" value="UniProtKB-UniRule"/>
</dbReference>
<dbReference type="PROSITE" id="PS51192">
    <property type="entry name" value="HELICASE_ATP_BIND_1"/>
    <property type="match status" value="1"/>
</dbReference>
<evidence type="ECO:0000256" key="7">
    <source>
        <dbReference type="SAM" id="MobiDB-lite"/>
    </source>
</evidence>
<feature type="domain" description="Helicase C-terminal" evidence="9">
    <location>
        <begin position="334"/>
        <end position="493"/>
    </location>
</feature>
<dbReference type="Pfam" id="PF13959">
    <property type="entry name" value="CTE_SPB4"/>
    <property type="match status" value="1"/>
</dbReference>
<evidence type="ECO:0000256" key="3">
    <source>
        <dbReference type="ARBA" id="ARBA00022806"/>
    </source>
</evidence>